<dbReference type="GO" id="GO:0008270">
    <property type="term" value="F:zinc ion binding"/>
    <property type="evidence" value="ECO:0007669"/>
    <property type="project" value="UniProtKB-KW"/>
</dbReference>
<dbReference type="InterPro" id="IPR008906">
    <property type="entry name" value="HATC_C_dom"/>
</dbReference>
<dbReference type="GO" id="GO:0046983">
    <property type="term" value="F:protein dimerization activity"/>
    <property type="evidence" value="ECO:0007669"/>
    <property type="project" value="InterPro"/>
</dbReference>
<protein>
    <submittedName>
        <fullName evidence="8">Putative AC9 transposase</fullName>
    </submittedName>
</protein>
<dbReference type="Pfam" id="PF05699">
    <property type="entry name" value="Dimer_Tnp_hAT"/>
    <property type="match status" value="1"/>
</dbReference>
<dbReference type="PANTHER" id="PTHR46481">
    <property type="entry name" value="ZINC FINGER BED DOMAIN-CONTAINING PROTEIN 4"/>
    <property type="match status" value="1"/>
</dbReference>
<comment type="caution">
    <text evidence="8">The sequence shown here is derived from an EMBL/GenBank/DDBJ whole genome shotgun (WGS) entry which is preliminary data.</text>
</comment>
<evidence type="ECO:0000256" key="5">
    <source>
        <dbReference type="ARBA" id="ARBA00023242"/>
    </source>
</evidence>
<evidence type="ECO:0000313" key="8">
    <source>
        <dbReference type="EMBL" id="GBE87594.1"/>
    </source>
</evidence>
<keyword evidence="9" id="KW-1185">Reference proteome</keyword>
<feature type="region of interest" description="Disordered" evidence="6">
    <location>
        <begin position="83"/>
        <end position="110"/>
    </location>
</feature>
<proteinExistence type="predicted"/>
<evidence type="ECO:0000256" key="3">
    <source>
        <dbReference type="ARBA" id="ARBA00022771"/>
    </source>
</evidence>
<dbReference type="InParanoid" id="A0A401GZK5"/>
<dbReference type="RefSeq" id="XP_027618507.1">
    <property type="nucleotide sequence ID" value="XM_027762706.1"/>
</dbReference>
<feature type="domain" description="HAT C-terminal dimerisation" evidence="7">
    <location>
        <begin position="384"/>
        <end position="462"/>
    </location>
</feature>
<dbReference type="GO" id="GO:0005634">
    <property type="term" value="C:nucleus"/>
    <property type="evidence" value="ECO:0007669"/>
    <property type="project" value="UniProtKB-SubCell"/>
</dbReference>
<evidence type="ECO:0000259" key="7">
    <source>
        <dbReference type="Pfam" id="PF05699"/>
    </source>
</evidence>
<dbReference type="InterPro" id="IPR012337">
    <property type="entry name" value="RNaseH-like_sf"/>
</dbReference>
<sequence length="492" mass="55763">MLMSYGIEQKILAYNGDNATSNDTQTAELSILPNSFHEVNRARCFNHTLQLSAKSLLRPFNSAISSASEEAADLYVDMPALAEDSDDEDDDDNNNDDNEAAGYDDLDGDDLREDVDELAALDEGAREELLSKTAEVRSTLTKVRRLSFVIIHSTTIALPAWHDACRSTKMPVRMIPRDVTTRWNSTYDMVSFALKYRQPIDNIMGNKVLKLPQYELDVDDWKITEDLCIHCCRSTRQPHFFLQESVSTIANVIPTMDSINDMLSGRTVQNYHPAIQSAMQLARATMNRYYSKTDLSSVYRITMVLHPGLKLEYFKKREWDPTWIDAAENLTREEYIGTYEDAIVPIPIPAVHAGVSADADVSDNDEFAEFRNISLSGLVTVRNEIDDYLAAPLENVQDPLKWWYDNRQAYPKLSRMGLDYLSIPVTSTAVERTFSQGRQLLHFTRNRMMPSTIRASLCLGSWGHSNLLCMEDLIAAVAPKKVSILRMTTERQ</sequence>
<dbReference type="InterPro" id="IPR052035">
    <property type="entry name" value="ZnF_BED_domain_contain"/>
</dbReference>
<comment type="subcellular location">
    <subcellularLocation>
        <location evidence="1">Nucleus</location>
    </subcellularLocation>
</comment>
<evidence type="ECO:0000256" key="2">
    <source>
        <dbReference type="ARBA" id="ARBA00022723"/>
    </source>
</evidence>
<evidence type="ECO:0000256" key="4">
    <source>
        <dbReference type="ARBA" id="ARBA00022833"/>
    </source>
</evidence>
<accession>A0A401GZK5</accession>
<dbReference type="OrthoDB" id="2797375at2759"/>
<dbReference type="GeneID" id="38784511"/>
<dbReference type="Proteomes" id="UP000287166">
    <property type="component" value="Unassembled WGS sequence"/>
</dbReference>
<dbReference type="EMBL" id="BFAD01000011">
    <property type="protein sequence ID" value="GBE87594.1"/>
    <property type="molecule type" value="Genomic_DNA"/>
</dbReference>
<keyword evidence="4" id="KW-0862">Zinc</keyword>
<evidence type="ECO:0000313" key="9">
    <source>
        <dbReference type="Proteomes" id="UP000287166"/>
    </source>
</evidence>
<evidence type="ECO:0000256" key="1">
    <source>
        <dbReference type="ARBA" id="ARBA00004123"/>
    </source>
</evidence>
<keyword evidence="3" id="KW-0863">Zinc-finger</keyword>
<gene>
    <name evidence="8" type="ORF">SCP_1102710</name>
</gene>
<organism evidence="8 9">
    <name type="scientific">Sparassis crispa</name>
    <dbReference type="NCBI Taxonomy" id="139825"/>
    <lineage>
        <taxon>Eukaryota</taxon>
        <taxon>Fungi</taxon>
        <taxon>Dikarya</taxon>
        <taxon>Basidiomycota</taxon>
        <taxon>Agaricomycotina</taxon>
        <taxon>Agaricomycetes</taxon>
        <taxon>Polyporales</taxon>
        <taxon>Sparassidaceae</taxon>
        <taxon>Sparassis</taxon>
    </lineage>
</organism>
<name>A0A401GZK5_9APHY</name>
<dbReference type="PANTHER" id="PTHR46481:SF10">
    <property type="entry name" value="ZINC FINGER BED DOMAIN-CONTAINING PROTEIN 39"/>
    <property type="match status" value="1"/>
</dbReference>
<keyword evidence="5" id="KW-0539">Nucleus</keyword>
<evidence type="ECO:0000256" key="6">
    <source>
        <dbReference type="SAM" id="MobiDB-lite"/>
    </source>
</evidence>
<dbReference type="SUPFAM" id="SSF53098">
    <property type="entry name" value="Ribonuclease H-like"/>
    <property type="match status" value="1"/>
</dbReference>
<keyword evidence="2" id="KW-0479">Metal-binding</keyword>
<dbReference type="AlphaFoldDB" id="A0A401GZK5"/>
<reference evidence="8 9" key="1">
    <citation type="journal article" date="2018" name="Sci. Rep.">
        <title>Genome sequence of the cauliflower mushroom Sparassis crispa (Hanabiratake) and its association with beneficial usage.</title>
        <authorList>
            <person name="Kiyama R."/>
            <person name="Furutani Y."/>
            <person name="Kawaguchi K."/>
            <person name="Nakanishi T."/>
        </authorList>
    </citation>
    <scope>NUCLEOTIDE SEQUENCE [LARGE SCALE GENOMIC DNA]</scope>
</reference>